<protein>
    <submittedName>
        <fullName evidence="1">Uncharacterized protein</fullName>
    </submittedName>
</protein>
<feature type="non-terminal residue" evidence="1">
    <location>
        <position position="1"/>
    </location>
</feature>
<dbReference type="EMBL" id="KN818224">
    <property type="protein sequence ID" value="KIL70040.1"/>
    <property type="molecule type" value="Genomic_DNA"/>
</dbReference>
<dbReference type="OrthoDB" id="3358904at2759"/>
<dbReference type="Proteomes" id="UP000054549">
    <property type="component" value="Unassembled WGS sequence"/>
</dbReference>
<dbReference type="STRING" id="946122.A0A0C2T2I5"/>
<accession>A0A0C2T2I5</accession>
<reference evidence="1 2" key="1">
    <citation type="submission" date="2014-04" db="EMBL/GenBank/DDBJ databases">
        <title>Evolutionary Origins and Diversification of the Mycorrhizal Mutualists.</title>
        <authorList>
            <consortium name="DOE Joint Genome Institute"/>
            <consortium name="Mycorrhizal Genomics Consortium"/>
            <person name="Kohler A."/>
            <person name="Kuo A."/>
            <person name="Nagy L.G."/>
            <person name="Floudas D."/>
            <person name="Copeland A."/>
            <person name="Barry K.W."/>
            <person name="Cichocki N."/>
            <person name="Veneault-Fourrey C."/>
            <person name="LaButti K."/>
            <person name="Lindquist E.A."/>
            <person name="Lipzen A."/>
            <person name="Lundell T."/>
            <person name="Morin E."/>
            <person name="Murat C."/>
            <person name="Riley R."/>
            <person name="Ohm R."/>
            <person name="Sun H."/>
            <person name="Tunlid A."/>
            <person name="Henrissat B."/>
            <person name="Grigoriev I.V."/>
            <person name="Hibbett D.S."/>
            <person name="Martin F."/>
        </authorList>
    </citation>
    <scope>NUCLEOTIDE SEQUENCE [LARGE SCALE GENOMIC DNA]</scope>
    <source>
        <strain evidence="1 2">Koide BX008</strain>
    </source>
</reference>
<sequence length="150" mass="16399">MSSQAQQPSNPEAIDPVPPTDYGAFVVDVLARTTSNGAQSIDQKVLRQCVGLASSFLVTDTTINPQTGIDTWDIGLSRLIDIIVALHARNELELETFNTVSKACSECWMVAGSWRGLADCKNRIKDIATKLRKIMDPNGRTYRGEAVYAP</sequence>
<evidence type="ECO:0000313" key="1">
    <source>
        <dbReference type="EMBL" id="KIL70040.1"/>
    </source>
</evidence>
<dbReference type="InParanoid" id="A0A0C2T2I5"/>
<proteinExistence type="predicted"/>
<dbReference type="HOGENOM" id="CLU_124552_0_0_1"/>
<gene>
    <name evidence="1" type="ORF">M378DRAFT_189652</name>
</gene>
<organism evidence="1 2">
    <name type="scientific">Amanita muscaria (strain Koide BX008)</name>
    <dbReference type="NCBI Taxonomy" id="946122"/>
    <lineage>
        <taxon>Eukaryota</taxon>
        <taxon>Fungi</taxon>
        <taxon>Dikarya</taxon>
        <taxon>Basidiomycota</taxon>
        <taxon>Agaricomycotina</taxon>
        <taxon>Agaricomycetes</taxon>
        <taxon>Agaricomycetidae</taxon>
        <taxon>Agaricales</taxon>
        <taxon>Pluteineae</taxon>
        <taxon>Amanitaceae</taxon>
        <taxon>Amanita</taxon>
    </lineage>
</organism>
<dbReference type="AlphaFoldDB" id="A0A0C2T2I5"/>
<evidence type="ECO:0000313" key="2">
    <source>
        <dbReference type="Proteomes" id="UP000054549"/>
    </source>
</evidence>
<keyword evidence="2" id="KW-1185">Reference proteome</keyword>
<name>A0A0C2T2I5_AMAMK</name>